<dbReference type="RefSeq" id="WP_188926286.1">
    <property type="nucleotide sequence ID" value="NZ_BMQI01000043.1"/>
</dbReference>
<keyword evidence="3" id="KW-1185">Reference proteome</keyword>
<dbReference type="AlphaFoldDB" id="A0A9X1Z8I7"/>
<feature type="transmembrane region" description="Helical" evidence="1">
    <location>
        <begin position="6"/>
        <end position="29"/>
    </location>
</feature>
<comment type="caution">
    <text evidence="2">The sequence shown here is derived from an EMBL/GenBank/DDBJ whole genome shotgun (WGS) entry which is preliminary data.</text>
</comment>
<proteinExistence type="predicted"/>
<evidence type="ECO:0000313" key="2">
    <source>
        <dbReference type="EMBL" id="MCL1106972.1"/>
    </source>
</evidence>
<protein>
    <recommendedName>
        <fullName evidence="4">Dehalogenase</fullName>
    </recommendedName>
</protein>
<organism evidence="2 3">
    <name type="scientific">Shewanella algicola</name>
    <dbReference type="NCBI Taxonomy" id="640633"/>
    <lineage>
        <taxon>Bacteria</taxon>
        <taxon>Pseudomonadati</taxon>
        <taxon>Pseudomonadota</taxon>
        <taxon>Gammaproteobacteria</taxon>
        <taxon>Alteromonadales</taxon>
        <taxon>Shewanellaceae</taxon>
        <taxon>Shewanella</taxon>
    </lineage>
</organism>
<dbReference type="Proteomes" id="UP001139408">
    <property type="component" value="Unassembled WGS sequence"/>
</dbReference>
<keyword evidence="1" id="KW-0472">Membrane</keyword>
<keyword evidence="1" id="KW-1133">Transmembrane helix</keyword>
<feature type="transmembrane region" description="Helical" evidence="1">
    <location>
        <begin position="41"/>
        <end position="63"/>
    </location>
</feature>
<name>A0A9X1Z8I7_9GAMM</name>
<sequence>MRIISWNWFWYVLLGFIMGGGAVYLHALIKEKTTKFNWYELLLTAIIFITFMLMGQTFIASFHEGQPRVAWLTIVFMGLPIIVMAVIVLRSYRARLTS</sequence>
<dbReference type="EMBL" id="JAKILJ010000046">
    <property type="protein sequence ID" value="MCL1106972.1"/>
    <property type="molecule type" value="Genomic_DNA"/>
</dbReference>
<accession>A0A9X1Z8I7</accession>
<feature type="transmembrane region" description="Helical" evidence="1">
    <location>
        <begin position="69"/>
        <end position="89"/>
    </location>
</feature>
<evidence type="ECO:0000313" key="3">
    <source>
        <dbReference type="Proteomes" id="UP001139408"/>
    </source>
</evidence>
<evidence type="ECO:0000256" key="1">
    <source>
        <dbReference type="SAM" id="Phobius"/>
    </source>
</evidence>
<reference evidence="2" key="1">
    <citation type="submission" date="2022-01" db="EMBL/GenBank/DDBJ databases">
        <title>Whole genome-based taxonomy of the Shewanellaceae.</title>
        <authorList>
            <person name="Martin-Rodriguez A.J."/>
        </authorList>
    </citation>
    <scope>NUCLEOTIDE SEQUENCE</scope>
    <source>
        <strain evidence="2">DSM 23803</strain>
    </source>
</reference>
<gene>
    <name evidence="2" type="ORF">L2749_17225</name>
</gene>
<evidence type="ECO:0008006" key="4">
    <source>
        <dbReference type="Google" id="ProtNLM"/>
    </source>
</evidence>
<keyword evidence="1" id="KW-0812">Transmembrane</keyword>